<name>A0AAD6FP59_9TELE</name>
<feature type="non-terminal residue" evidence="1">
    <location>
        <position position="1"/>
    </location>
</feature>
<dbReference type="AlphaFoldDB" id="A0AAD6FP59"/>
<comment type="caution">
    <text evidence="1">The sequence shown here is derived from an EMBL/GenBank/DDBJ whole genome shotgun (WGS) entry which is preliminary data.</text>
</comment>
<gene>
    <name evidence="1" type="ORF">JOQ06_012386</name>
</gene>
<sequence length="105" mass="11318">MKQTAVVFEAEIGSAGSAIDLNNMSCADIMQGEKTREIKDGEKEAVGECVRRLSGRKDVSRREQAGLFRTDSIQSSVSDSPGSWIGEVENNSDMILCLRHAASPG</sequence>
<reference evidence="1" key="1">
    <citation type="submission" date="2022-11" db="EMBL/GenBank/DDBJ databases">
        <title>Chromosome-level genome of Pogonophryne albipinna.</title>
        <authorList>
            <person name="Jo E."/>
        </authorList>
    </citation>
    <scope>NUCLEOTIDE SEQUENCE</scope>
    <source>
        <strain evidence="1">SGF0006</strain>
        <tissue evidence="1">Muscle</tissue>
    </source>
</reference>
<evidence type="ECO:0000313" key="1">
    <source>
        <dbReference type="EMBL" id="KAJ4942530.1"/>
    </source>
</evidence>
<keyword evidence="2" id="KW-1185">Reference proteome</keyword>
<dbReference type="EMBL" id="JAPTMU010000006">
    <property type="protein sequence ID" value="KAJ4942530.1"/>
    <property type="molecule type" value="Genomic_DNA"/>
</dbReference>
<proteinExistence type="predicted"/>
<evidence type="ECO:0000313" key="2">
    <source>
        <dbReference type="Proteomes" id="UP001219934"/>
    </source>
</evidence>
<dbReference type="Proteomes" id="UP001219934">
    <property type="component" value="Unassembled WGS sequence"/>
</dbReference>
<accession>A0AAD6FP59</accession>
<organism evidence="1 2">
    <name type="scientific">Pogonophryne albipinna</name>
    <dbReference type="NCBI Taxonomy" id="1090488"/>
    <lineage>
        <taxon>Eukaryota</taxon>
        <taxon>Metazoa</taxon>
        <taxon>Chordata</taxon>
        <taxon>Craniata</taxon>
        <taxon>Vertebrata</taxon>
        <taxon>Euteleostomi</taxon>
        <taxon>Actinopterygii</taxon>
        <taxon>Neopterygii</taxon>
        <taxon>Teleostei</taxon>
        <taxon>Neoteleostei</taxon>
        <taxon>Acanthomorphata</taxon>
        <taxon>Eupercaria</taxon>
        <taxon>Perciformes</taxon>
        <taxon>Notothenioidei</taxon>
        <taxon>Pogonophryne</taxon>
    </lineage>
</organism>
<protein>
    <submittedName>
        <fullName evidence="1">Uncharacterized protein</fullName>
    </submittedName>
</protein>